<name>A0A5C7HK64_9ROSI</name>
<evidence type="ECO:0000259" key="11">
    <source>
        <dbReference type="Pfam" id="PF08263"/>
    </source>
</evidence>
<dbReference type="InterPro" id="IPR046956">
    <property type="entry name" value="RLP23-like"/>
</dbReference>
<feature type="compositionally biased region" description="Basic and acidic residues" evidence="10">
    <location>
        <begin position="176"/>
        <end position="192"/>
    </location>
</feature>
<dbReference type="PANTHER" id="PTHR48061:SF46">
    <property type="entry name" value="LEUCINE-RICH REPEAT-CONTAINING N-TERMINAL PLANT-TYPE DOMAIN-CONTAINING PROTEIN"/>
    <property type="match status" value="1"/>
</dbReference>
<dbReference type="Pfam" id="PF08263">
    <property type="entry name" value="LRRNT_2"/>
    <property type="match status" value="1"/>
</dbReference>
<keyword evidence="13" id="KW-1185">Reference proteome</keyword>
<dbReference type="InterPro" id="IPR013210">
    <property type="entry name" value="LRR_N_plant-typ"/>
</dbReference>
<evidence type="ECO:0000256" key="10">
    <source>
        <dbReference type="SAM" id="MobiDB-lite"/>
    </source>
</evidence>
<feature type="region of interest" description="Disordered" evidence="10">
    <location>
        <begin position="167"/>
        <end position="192"/>
    </location>
</feature>
<dbReference type="Gene3D" id="3.80.10.10">
    <property type="entry name" value="Ribonuclease Inhibitor"/>
    <property type="match status" value="1"/>
</dbReference>
<dbReference type="AlphaFoldDB" id="A0A5C7HK64"/>
<sequence>MAAFSGGFSGFEDNGRDSSGDGTLQRWIRRPRPAVSAQGPARLRGMRDMEQWKEDTDCCSWDGVTCDDMGKGHVTGLDLHENGLNGTISSNSTLFLLPYLQDLNLSHNPSLKGSLPEANWSNPLQILDVSYTSFSGRLPDSIGNLKSLTQLDLIGCKFIGLQTQKEMDGDDGGVDGTKDSIARTCRKEYDDA</sequence>
<evidence type="ECO:0000256" key="8">
    <source>
        <dbReference type="ARBA" id="ARBA00023170"/>
    </source>
</evidence>
<evidence type="ECO:0000256" key="9">
    <source>
        <dbReference type="ARBA" id="ARBA00023180"/>
    </source>
</evidence>
<evidence type="ECO:0000256" key="1">
    <source>
        <dbReference type="ARBA" id="ARBA00004479"/>
    </source>
</evidence>
<feature type="region of interest" description="Disordered" evidence="10">
    <location>
        <begin position="1"/>
        <end position="38"/>
    </location>
</feature>
<keyword evidence="3" id="KW-0812">Transmembrane</keyword>
<evidence type="ECO:0000256" key="3">
    <source>
        <dbReference type="ARBA" id="ARBA00022692"/>
    </source>
</evidence>
<keyword evidence="9" id="KW-0325">Glycoprotein</keyword>
<comment type="caution">
    <text evidence="12">The sequence shown here is derived from an EMBL/GenBank/DDBJ whole genome shotgun (WGS) entry which is preliminary data.</text>
</comment>
<feature type="domain" description="Leucine-rich repeat-containing N-terminal plant-type" evidence="11">
    <location>
        <begin position="49"/>
        <end position="67"/>
    </location>
</feature>
<evidence type="ECO:0000313" key="13">
    <source>
        <dbReference type="Proteomes" id="UP000323000"/>
    </source>
</evidence>
<evidence type="ECO:0000256" key="4">
    <source>
        <dbReference type="ARBA" id="ARBA00022729"/>
    </source>
</evidence>
<reference evidence="13" key="1">
    <citation type="journal article" date="2019" name="Gigascience">
        <title>De novo genome assembly of the endangered Acer yangbiense, a plant species with extremely small populations endemic to Yunnan Province, China.</title>
        <authorList>
            <person name="Yang J."/>
            <person name="Wariss H.M."/>
            <person name="Tao L."/>
            <person name="Zhang R."/>
            <person name="Yun Q."/>
            <person name="Hollingsworth P."/>
            <person name="Dao Z."/>
            <person name="Luo G."/>
            <person name="Guo H."/>
            <person name="Ma Y."/>
            <person name="Sun W."/>
        </authorList>
    </citation>
    <scope>NUCLEOTIDE SEQUENCE [LARGE SCALE GENOMIC DNA]</scope>
    <source>
        <strain evidence="13">cv. Malutang</strain>
    </source>
</reference>
<keyword evidence="2" id="KW-0433">Leucine-rich repeat</keyword>
<dbReference type="InterPro" id="IPR032675">
    <property type="entry name" value="LRR_dom_sf"/>
</dbReference>
<accession>A0A5C7HK64</accession>
<evidence type="ECO:0000256" key="2">
    <source>
        <dbReference type="ARBA" id="ARBA00022614"/>
    </source>
</evidence>
<dbReference type="GO" id="GO:0016020">
    <property type="term" value="C:membrane"/>
    <property type="evidence" value="ECO:0007669"/>
    <property type="project" value="UniProtKB-SubCell"/>
</dbReference>
<protein>
    <recommendedName>
        <fullName evidence="11">Leucine-rich repeat-containing N-terminal plant-type domain-containing protein</fullName>
    </recommendedName>
</protein>
<dbReference type="InterPro" id="IPR001611">
    <property type="entry name" value="Leu-rich_rpt"/>
</dbReference>
<keyword evidence="5" id="KW-0677">Repeat</keyword>
<dbReference type="EMBL" id="VAHF01000008">
    <property type="protein sequence ID" value="TXG57417.1"/>
    <property type="molecule type" value="Genomic_DNA"/>
</dbReference>
<dbReference type="Proteomes" id="UP000323000">
    <property type="component" value="Chromosome 8"/>
</dbReference>
<evidence type="ECO:0000256" key="6">
    <source>
        <dbReference type="ARBA" id="ARBA00022989"/>
    </source>
</evidence>
<evidence type="ECO:0000313" key="12">
    <source>
        <dbReference type="EMBL" id="TXG57417.1"/>
    </source>
</evidence>
<dbReference type="PANTHER" id="PTHR48061">
    <property type="entry name" value="LEUCINE-RICH REPEAT RECEPTOR PROTEIN KINASE EMS1-LIKE-RELATED"/>
    <property type="match status" value="1"/>
</dbReference>
<keyword evidence="8" id="KW-0675">Receptor</keyword>
<keyword evidence="4" id="KW-0732">Signal</keyword>
<gene>
    <name evidence="12" type="ORF">EZV62_018730</name>
</gene>
<evidence type="ECO:0000256" key="7">
    <source>
        <dbReference type="ARBA" id="ARBA00023136"/>
    </source>
</evidence>
<dbReference type="SUPFAM" id="SSF52058">
    <property type="entry name" value="L domain-like"/>
    <property type="match status" value="1"/>
</dbReference>
<organism evidence="12 13">
    <name type="scientific">Acer yangbiense</name>
    <dbReference type="NCBI Taxonomy" id="1000413"/>
    <lineage>
        <taxon>Eukaryota</taxon>
        <taxon>Viridiplantae</taxon>
        <taxon>Streptophyta</taxon>
        <taxon>Embryophyta</taxon>
        <taxon>Tracheophyta</taxon>
        <taxon>Spermatophyta</taxon>
        <taxon>Magnoliopsida</taxon>
        <taxon>eudicotyledons</taxon>
        <taxon>Gunneridae</taxon>
        <taxon>Pentapetalae</taxon>
        <taxon>rosids</taxon>
        <taxon>malvids</taxon>
        <taxon>Sapindales</taxon>
        <taxon>Sapindaceae</taxon>
        <taxon>Hippocastanoideae</taxon>
        <taxon>Acereae</taxon>
        <taxon>Acer</taxon>
    </lineage>
</organism>
<keyword evidence="7" id="KW-0472">Membrane</keyword>
<dbReference type="Pfam" id="PF00560">
    <property type="entry name" value="LRR_1"/>
    <property type="match status" value="1"/>
</dbReference>
<dbReference type="OrthoDB" id="676979at2759"/>
<keyword evidence="6" id="KW-1133">Transmembrane helix</keyword>
<comment type="subcellular location">
    <subcellularLocation>
        <location evidence="1">Membrane</location>
        <topology evidence="1">Single-pass type I membrane protein</topology>
    </subcellularLocation>
</comment>
<proteinExistence type="predicted"/>
<evidence type="ECO:0000256" key="5">
    <source>
        <dbReference type="ARBA" id="ARBA00022737"/>
    </source>
</evidence>